<proteinExistence type="predicted"/>
<organism evidence="2 3">
    <name type="scientific">Dissostichus eleginoides</name>
    <name type="common">Patagonian toothfish</name>
    <name type="synonym">Dissostichus amissus</name>
    <dbReference type="NCBI Taxonomy" id="100907"/>
    <lineage>
        <taxon>Eukaryota</taxon>
        <taxon>Metazoa</taxon>
        <taxon>Chordata</taxon>
        <taxon>Craniata</taxon>
        <taxon>Vertebrata</taxon>
        <taxon>Euteleostomi</taxon>
        <taxon>Actinopterygii</taxon>
        <taxon>Neopterygii</taxon>
        <taxon>Teleostei</taxon>
        <taxon>Neoteleostei</taxon>
        <taxon>Acanthomorphata</taxon>
        <taxon>Eupercaria</taxon>
        <taxon>Perciformes</taxon>
        <taxon>Notothenioidei</taxon>
        <taxon>Nototheniidae</taxon>
        <taxon>Dissostichus</taxon>
    </lineage>
</organism>
<name>A0AAD9FK86_DISEL</name>
<keyword evidence="2" id="KW-0645">Protease</keyword>
<sequence>KPLGRFHNIALASRSVCFPLPSRPCISGFVSPHKSSLPTPLPSKSQRTPPKDRELFDNVYNRHPKAAEVHQMLRQDGARRSPPGRMRSGITARLASTQRWGFSPNTQASPWLRSLAALPYRMGLWRLLMMITTINTDIHPAAAS</sequence>
<feature type="non-terminal residue" evidence="2">
    <location>
        <position position="144"/>
    </location>
</feature>
<dbReference type="AlphaFoldDB" id="A0AAD9FK86"/>
<comment type="caution">
    <text evidence="2">The sequence shown here is derived from an EMBL/GenBank/DDBJ whole genome shotgun (WGS) entry which is preliminary data.</text>
</comment>
<dbReference type="Proteomes" id="UP001228049">
    <property type="component" value="Unassembled WGS sequence"/>
</dbReference>
<evidence type="ECO:0000313" key="3">
    <source>
        <dbReference type="Proteomes" id="UP001228049"/>
    </source>
</evidence>
<feature type="non-terminal residue" evidence="2">
    <location>
        <position position="1"/>
    </location>
</feature>
<evidence type="ECO:0000313" key="2">
    <source>
        <dbReference type="EMBL" id="KAK1904909.1"/>
    </source>
</evidence>
<accession>A0AAD9FK86</accession>
<gene>
    <name evidence="2" type="ORF">KUDE01_012090</name>
</gene>
<protein>
    <submittedName>
        <fullName evidence="2">Methionine aminopeptidase 2</fullName>
    </submittedName>
</protein>
<keyword evidence="2" id="KW-0378">Hydrolase</keyword>
<feature type="compositionally biased region" description="Low complexity" evidence="1">
    <location>
        <begin position="31"/>
        <end position="45"/>
    </location>
</feature>
<dbReference type="GO" id="GO:0004177">
    <property type="term" value="F:aminopeptidase activity"/>
    <property type="evidence" value="ECO:0007669"/>
    <property type="project" value="UniProtKB-KW"/>
</dbReference>
<evidence type="ECO:0000256" key="1">
    <source>
        <dbReference type="SAM" id="MobiDB-lite"/>
    </source>
</evidence>
<feature type="region of interest" description="Disordered" evidence="1">
    <location>
        <begin position="31"/>
        <end position="51"/>
    </location>
</feature>
<keyword evidence="2" id="KW-0031">Aminopeptidase</keyword>
<reference evidence="2" key="1">
    <citation type="submission" date="2023-04" db="EMBL/GenBank/DDBJ databases">
        <title>Chromosome-level genome of Chaenocephalus aceratus.</title>
        <authorList>
            <person name="Park H."/>
        </authorList>
    </citation>
    <scope>NUCLEOTIDE SEQUENCE</scope>
    <source>
        <strain evidence="2">DE</strain>
        <tissue evidence="2">Muscle</tissue>
    </source>
</reference>
<keyword evidence="3" id="KW-1185">Reference proteome</keyword>
<dbReference type="EMBL" id="JASDAP010000004">
    <property type="protein sequence ID" value="KAK1904909.1"/>
    <property type="molecule type" value="Genomic_DNA"/>
</dbReference>